<dbReference type="InterPro" id="IPR053140">
    <property type="entry name" value="GDSL_Rv0518-like"/>
</dbReference>
<dbReference type="PANTHER" id="PTHR43784:SF2">
    <property type="entry name" value="GDSL-LIKE LIPASE_ACYLHYDROLASE, PUTATIVE (AFU_ORTHOLOGUE AFUA_2G00820)-RELATED"/>
    <property type="match status" value="1"/>
</dbReference>
<evidence type="ECO:0000313" key="3">
    <source>
        <dbReference type="EMBL" id="ASG24144.1"/>
    </source>
</evidence>
<keyword evidence="4" id="KW-1185">Reference proteome</keyword>
<feature type="signal peptide" evidence="1">
    <location>
        <begin position="1"/>
        <end position="24"/>
    </location>
</feature>
<dbReference type="Gene3D" id="3.40.50.1110">
    <property type="entry name" value="SGNH hydrolase"/>
    <property type="match status" value="1"/>
</dbReference>
<dbReference type="Pfam" id="PF13472">
    <property type="entry name" value="Lipase_GDSL_2"/>
    <property type="match status" value="1"/>
</dbReference>
<dbReference type="InterPro" id="IPR036514">
    <property type="entry name" value="SGNH_hydro_sf"/>
</dbReference>
<dbReference type="RefSeq" id="WP_088874588.1">
    <property type="nucleotide sequence ID" value="NZ_CP022112.1"/>
</dbReference>
<keyword evidence="1" id="KW-0732">Signal</keyword>
<evidence type="ECO:0000256" key="1">
    <source>
        <dbReference type="SAM" id="SignalP"/>
    </source>
</evidence>
<evidence type="ECO:0000259" key="2">
    <source>
        <dbReference type="Pfam" id="PF13472"/>
    </source>
</evidence>
<feature type="domain" description="SGNH hydrolase-type esterase" evidence="2">
    <location>
        <begin position="213"/>
        <end position="404"/>
    </location>
</feature>
<dbReference type="Proteomes" id="UP000197153">
    <property type="component" value="Chromosome 3"/>
</dbReference>
<dbReference type="InterPro" id="IPR013830">
    <property type="entry name" value="SGNH_hydro"/>
</dbReference>
<dbReference type="EMBL" id="CP022112">
    <property type="protein sequence ID" value="ASG24144.1"/>
    <property type="molecule type" value="Genomic_DNA"/>
</dbReference>
<dbReference type="KEGG" id="nao:Y958_24805"/>
<accession>A0A248K133</accession>
<name>A0A248K133_9PROT</name>
<gene>
    <name evidence="3" type="ORF">Y958_24805</name>
</gene>
<protein>
    <submittedName>
        <fullName evidence="3">GDSL family lipase</fullName>
    </submittedName>
</protein>
<sequence length="416" mass="43402">MRLRSLFLAGALLVPTIVPGAVHAAPQDVDQFTTQWVGSWMASAQAGGADSTPPAPGFTDATLRQVVHLTLGGARVRFRLSNAFGTAPLTIPGAHVALSAKEGKTPSAAIRAGSDHALTFNGQASVTIPAGGMVWSDPVDLTVPDMADLAVSLRLKDVPATVTGHPGSRATSYIATGDALDAADLPGAATVTHWYILTGVDVQAPATANAVVVLGDSITDGRDSTTDGNGRWTDALARNLLRGKSPVGVLNAGIGGNRLLLDGIGPRALDRLDRDVLDQTAVRWVIVLEGINDLATALKAAERKEVGATPEAIIDAYRQIIARAHARGLLVYGATILPCQGIGYCDPAMEPNRQKVNAWMRGSGAFDAVIDLDRTLQDPKNPGHLLPEADGGDHLHPGDTGYRLMAEGTDLALFAR</sequence>
<feature type="chain" id="PRO_5012038086" evidence="1">
    <location>
        <begin position="25"/>
        <end position="416"/>
    </location>
</feature>
<dbReference type="PANTHER" id="PTHR43784">
    <property type="entry name" value="GDSL-LIKE LIPASE/ACYLHYDROLASE, PUTATIVE (AFU_ORTHOLOGUE AFUA_2G00820)-RELATED"/>
    <property type="match status" value="1"/>
</dbReference>
<dbReference type="GO" id="GO:0016788">
    <property type="term" value="F:hydrolase activity, acting on ester bonds"/>
    <property type="evidence" value="ECO:0007669"/>
    <property type="project" value="UniProtKB-ARBA"/>
</dbReference>
<dbReference type="CDD" id="cd01830">
    <property type="entry name" value="XynE_like"/>
    <property type="match status" value="1"/>
</dbReference>
<organism evidence="3 4">
    <name type="scientific">Nitrospirillum viridazoti CBAmc</name>
    <dbReference type="NCBI Taxonomy" id="1441467"/>
    <lineage>
        <taxon>Bacteria</taxon>
        <taxon>Pseudomonadati</taxon>
        <taxon>Pseudomonadota</taxon>
        <taxon>Alphaproteobacteria</taxon>
        <taxon>Rhodospirillales</taxon>
        <taxon>Azospirillaceae</taxon>
        <taxon>Nitrospirillum</taxon>
        <taxon>Nitrospirillum viridazoti</taxon>
    </lineage>
</organism>
<dbReference type="AlphaFoldDB" id="A0A248K133"/>
<proteinExistence type="predicted"/>
<dbReference type="SUPFAM" id="SSF52266">
    <property type="entry name" value="SGNH hydrolase"/>
    <property type="match status" value="1"/>
</dbReference>
<evidence type="ECO:0000313" key="4">
    <source>
        <dbReference type="Proteomes" id="UP000197153"/>
    </source>
</evidence>
<reference evidence="3" key="1">
    <citation type="submission" date="2017-06" db="EMBL/GenBank/DDBJ databases">
        <title>Complete genome sequence of Nitrospirillum amazonense strain CBAmC, an endophytic nitrogen-fixing and plant growth-promoting bacterium, isolated from sugarcane.</title>
        <authorList>
            <person name="Schwab S."/>
            <person name="dos Santos Teixeira K.R."/>
            <person name="Simoes Araujo J.L."/>
            <person name="Soares Vidal M."/>
            <person name="Borges de Freitas H.R."/>
            <person name="Rivello Crivelaro A.L."/>
            <person name="Bueno de Camargo Nunes A."/>
            <person name="dos Santos C.M."/>
            <person name="Palmeira da Silva Rosa D."/>
            <person name="da Silva Padilha D."/>
            <person name="da Silva E."/>
            <person name="Araujo Terra L."/>
            <person name="Soares Mendes V."/>
            <person name="Farinelli L."/>
            <person name="Magalhaes Cruz L."/>
            <person name="Baldani J.I."/>
        </authorList>
    </citation>
    <scope>NUCLEOTIDE SEQUENCE [LARGE SCALE GENOMIC DNA]</scope>
    <source>
        <strain evidence="3">CBAmC</strain>
    </source>
</reference>